<dbReference type="AlphaFoldDB" id="A0A8B9J5A2"/>
<accession>A0A8B9J5A2</accession>
<feature type="compositionally biased region" description="Polar residues" evidence="1">
    <location>
        <begin position="243"/>
        <end position="268"/>
    </location>
</feature>
<evidence type="ECO:0000256" key="1">
    <source>
        <dbReference type="SAM" id="MobiDB-lite"/>
    </source>
</evidence>
<feature type="compositionally biased region" description="Acidic residues" evidence="1">
    <location>
        <begin position="340"/>
        <end position="350"/>
    </location>
</feature>
<organism evidence="3 4">
    <name type="scientific">Astyanax mexicanus</name>
    <name type="common">Blind cave fish</name>
    <name type="synonym">Astyanax fasciatus mexicanus</name>
    <dbReference type="NCBI Taxonomy" id="7994"/>
    <lineage>
        <taxon>Eukaryota</taxon>
        <taxon>Metazoa</taxon>
        <taxon>Chordata</taxon>
        <taxon>Craniata</taxon>
        <taxon>Vertebrata</taxon>
        <taxon>Euteleostomi</taxon>
        <taxon>Actinopterygii</taxon>
        <taxon>Neopterygii</taxon>
        <taxon>Teleostei</taxon>
        <taxon>Ostariophysi</taxon>
        <taxon>Characiformes</taxon>
        <taxon>Characoidei</taxon>
        <taxon>Acestrorhamphidae</taxon>
        <taxon>Acestrorhamphinae</taxon>
        <taxon>Astyanax</taxon>
    </lineage>
</organism>
<feature type="region of interest" description="Disordered" evidence="1">
    <location>
        <begin position="78"/>
        <end position="163"/>
    </location>
</feature>
<dbReference type="Proteomes" id="UP000694621">
    <property type="component" value="Unplaced"/>
</dbReference>
<name>A0A8B9J5A2_ASTMX</name>
<feature type="compositionally biased region" description="Basic and acidic residues" evidence="1">
    <location>
        <begin position="330"/>
        <end position="339"/>
    </location>
</feature>
<proteinExistence type="predicted"/>
<reference evidence="3" key="1">
    <citation type="submission" date="2025-08" db="UniProtKB">
        <authorList>
            <consortium name="Ensembl"/>
        </authorList>
    </citation>
    <scope>IDENTIFICATION</scope>
</reference>
<feature type="compositionally biased region" description="Polar residues" evidence="1">
    <location>
        <begin position="94"/>
        <end position="107"/>
    </location>
</feature>
<feature type="transmembrane region" description="Helical" evidence="2">
    <location>
        <begin position="12"/>
        <end position="29"/>
    </location>
</feature>
<sequence length="396" mass="45021">MPSSYYYCYCYYYYLFVSTMGLAVTYCCHGEEENKMMAIAQKCDLALNQLPDPITASLMEEQCDWGVTVQPPSKSDLTFSVEHKVDRKKRATSEPASESKTSKQPQRSAFIKDQPEHRGGSAKTQSASGDRKKIRKPAEAGAPPVSTSRPGAPPPTLEPPSGLSRAEMEEALPKIPPLPCFKAPPQRSMTFAEAVADFENFITAGPGRDVEIIRSYGGRDEGNAMFNGHVVKDNDAEDASPKLYSQNKDQSMCKRSSNSISPRTSKQPPKSRQKLIKPHPQRHPHYHPQIHIKPGSDMKQMVGKEARTENASAHHPQSRIDHHHHHQHSKPGEEEKDKEDGEEEEEEDDEDYWRTYYQAWDDYYSSLGSAYYYNSPYNWLAAYRMNMVYMMEMMKH</sequence>
<feature type="compositionally biased region" description="Basic residues" evidence="1">
    <location>
        <begin position="269"/>
        <end position="290"/>
    </location>
</feature>
<evidence type="ECO:0000313" key="4">
    <source>
        <dbReference type="Proteomes" id="UP000694621"/>
    </source>
</evidence>
<keyword evidence="2" id="KW-1133">Transmembrane helix</keyword>
<evidence type="ECO:0000256" key="2">
    <source>
        <dbReference type="SAM" id="Phobius"/>
    </source>
</evidence>
<evidence type="ECO:0000313" key="3">
    <source>
        <dbReference type="Ensembl" id="ENSAMXP00005002806.1"/>
    </source>
</evidence>
<feature type="region of interest" description="Disordered" evidence="1">
    <location>
        <begin position="236"/>
        <end position="350"/>
    </location>
</feature>
<protein>
    <submittedName>
        <fullName evidence="3">Uncharacterized protein</fullName>
    </submittedName>
</protein>
<keyword evidence="2" id="KW-0812">Transmembrane</keyword>
<dbReference type="Ensembl" id="ENSAMXT00005003170.1">
    <property type="protein sequence ID" value="ENSAMXP00005002806.1"/>
    <property type="gene ID" value="ENSAMXG00005001690.1"/>
</dbReference>
<keyword evidence="2" id="KW-0472">Membrane</keyword>